<dbReference type="Gene3D" id="1.10.10.1420">
    <property type="entry name" value="DNA replication factor Cdt1, C-terminal WH domain"/>
    <property type="match status" value="1"/>
</dbReference>
<dbReference type="InterPro" id="IPR014939">
    <property type="entry name" value="CDT1_Gemini-bd-like"/>
</dbReference>
<accession>A0A8K0CUV3</accession>
<proteinExistence type="inferred from homology"/>
<dbReference type="CDD" id="cd08767">
    <property type="entry name" value="Cdt1_c"/>
    <property type="match status" value="1"/>
</dbReference>
<evidence type="ECO:0000256" key="3">
    <source>
        <dbReference type="SAM" id="Coils"/>
    </source>
</evidence>
<dbReference type="GO" id="GO:0000278">
    <property type="term" value="P:mitotic cell cycle"/>
    <property type="evidence" value="ECO:0007669"/>
    <property type="project" value="TreeGrafter"/>
</dbReference>
<dbReference type="InterPro" id="IPR036390">
    <property type="entry name" value="WH_DNA-bd_sf"/>
</dbReference>
<keyword evidence="6" id="KW-1185">Reference proteome</keyword>
<organism evidence="5 6">
    <name type="scientific">Ignelater luminosus</name>
    <name type="common">Cucubano</name>
    <name type="synonym">Pyrophorus luminosus</name>
    <dbReference type="NCBI Taxonomy" id="2038154"/>
    <lineage>
        <taxon>Eukaryota</taxon>
        <taxon>Metazoa</taxon>
        <taxon>Ecdysozoa</taxon>
        <taxon>Arthropoda</taxon>
        <taxon>Hexapoda</taxon>
        <taxon>Insecta</taxon>
        <taxon>Pterygota</taxon>
        <taxon>Neoptera</taxon>
        <taxon>Endopterygota</taxon>
        <taxon>Coleoptera</taxon>
        <taxon>Polyphaga</taxon>
        <taxon>Elateriformia</taxon>
        <taxon>Elateroidea</taxon>
        <taxon>Elateridae</taxon>
        <taxon>Agrypninae</taxon>
        <taxon>Pyrophorini</taxon>
        <taxon>Ignelater</taxon>
    </lineage>
</organism>
<dbReference type="PANTHER" id="PTHR28637:SF1">
    <property type="entry name" value="DNA REPLICATION FACTOR CDT1"/>
    <property type="match status" value="1"/>
</dbReference>
<dbReference type="GO" id="GO:0030174">
    <property type="term" value="P:regulation of DNA-templated DNA replication initiation"/>
    <property type="evidence" value="ECO:0007669"/>
    <property type="project" value="InterPro"/>
</dbReference>
<dbReference type="OrthoDB" id="341730at2759"/>
<dbReference type="GO" id="GO:0071163">
    <property type="term" value="P:DNA replication preinitiation complex assembly"/>
    <property type="evidence" value="ECO:0007669"/>
    <property type="project" value="InterPro"/>
</dbReference>
<dbReference type="Pfam" id="PF16679">
    <property type="entry name" value="CDT1_C"/>
    <property type="match status" value="1"/>
</dbReference>
<keyword evidence="2" id="KW-0131">Cell cycle</keyword>
<keyword evidence="3" id="KW-0175">Coiled coil</keyword>
<dbReference type="GO" id="GO:0000076">
    <property type="term" value="P:DNA replication checkpoint signaling"/>
    <property type="evidence" value="ECO:0007669"/>
    <property type="project" value="TreeGrafter"/>
</dbReference>
<name>A0A8K0CUV3_IGNLU</name>
<reference evidence="5" key="1">
    <citation type="submission" date="2019-08" db="EMBL/GenBank/DDBJ databases">
        <title>The genome of the North American firefly Photinus pyralis.</title>
        <authorList>
            <consortium name="Photinus pyralis genome working group"/>
            <person name="Fallon T.R."/>
            <person name="Sander Lower S.E."/>
            <person name="Weng J.-K."/>
        </authorList>
    </citation>
    <scope>NUCLEOTIDE SEQUENCE</scope>
    <source>
        <strain evidence="5">TRF0915ILg1</strain>
        <tissue evidence="5">Whole body</tissue>
    </source>
</reference>
<gene>
    <name evidence="5" type="ORF">ILUMI_13260</name>
</gene>
<dbReference type="InterPro" id="IPR045173">
    <property type="entry name" value="Cdt1"/>
</dbReference>
<dbReference type="SMART" id="SM01075">
    <property type="entry name" value="CDT1"/>
    <property type="match status" value="1"/>
</dbReference>
<dbReference type="PANTHER" id="PTHR28637">
    <property type="entry name" value="DNA REPLICATION FACTOR CDT1"/>
    <property type="match status" value="1"/>
</dbReference>
<dbReference type="AlphaFoldDB" id="A0A8K0CUV3"/>
<dbReference type="InterPro" id="IPR038090">
    <property type="entry name" value="Cdt1_C_WH_dom_sf"/>
</dbReference>
<dbReference type="InterPro" id="IPR032054">
    <property type="entry name" value="Cdt1_C"/>
</dbReference>
<dbReference type="SUPFAM" id="SSF46785">
    <property type="entry name" value="Winged helix' DNA-binding domain"/>
    <property type="match status" value="1"/>
</dbReference>
<dbReference type="GO" id="GO:0070182">
    <property type="term" value="F:DNA polymerase binding"/>
    <property type="evidence" value="ECO:0007669"/>
    <property type="project" value="TreeGrafter"/>
</dbReference>
<dbReference type="CDD" id="cd08674">
    <property type="entry name" value="Cdt1_m"/>
    <property type="match status" value="1"/>
</dbReference>
<evidence type="ECO:0000259" key="4">
    <source>
        <dbReference type="SMART" id="SM01075"/>
    </source>
</evidence>
<evidence type="ECO:0000313" key="5">
    <source>
        <dbReference type="EMBL" id="KAF2892924.1"/>
    </source>
</evidence>
<feature type="coiled-coil region" evidence="3">
    <location>
        <begin position="180"/>
        <end position="210"/>
    </location>
</feature>
<protein>
    <recommendedName>
        <fullName evidence="4">CDT1 Geminin-binding domain-containing protein</fullName>
    </recommendedName>
</protein>
<sequence length="623" mass="71007">MSQPSIANYFNTRKRPAVDQANINRARKVLLLDGDDTPKKVVRNLAETTTKSDTLNNNIKVDTNIKSSIVLENKKINSPSSIVKKKIASVARIKKTSGVTKLGNIEELLNNMGRNKVEEDVSSDNNTHVVAEPVTPTKEAQCIPEPDAPKKLNAMDKIKLSGKEPTLAELKHKLSRSERLADLKASLARFKQAEKRLEVAEKKTQQLKESPSLKNFKAIELEVNVSPQKTQSPEKLYLSPKKESKARKNLFGVLSPIKNAMSMPATSLKEAVVPVKESLTLPYKYRCLAEIFRAIDTVSQIMYNRKETITLKKLKPAVEEMLKRNLTEKHLGQMKSLYPDAFNYQREKLREFGSGTRREHWELVVTPNVEQQSITSEILLQRRRKLFKILIEKLKVYHKEFLATLDPPIEVNHEKIARWHPEFDIERVPDIEVSDLPEPPNEEKFTTGSQVLDKARAMFNCNTRMERALEKLKQSRETQTPPKSVLESGSILKGIPKALLEKVRQRQAAKAFESMTRSADKEKEAQLYAKLPEVAGLARYLFVSEKKNTLPLELVLDKLCNSYRLFTNQKEMETYLKTIEKEVGGWLTFYEKTGCVYVKLDRAADLSLVKNKLQNLANKKMSV</sequence>
<evidence type="ECO:0000256" key="2">
    <source>
        <dbReference type="ARBA" id="ARBA00023306"/>
    </source>
</evidence>
<evidence type="ECO:0000256" key="1">
    <source>
        <dbReference type="ARBA" id="ARBA00008356"/>
    </source>
</evidence>
<feature type="domain" description="CDT1 Geminin-binding" evidence="4">
    <location>
        <begin position="281"/>
        <end position="438"/>
    </location>
</feature>
<dbReference type="Pfam" id="PF08839">
    <property type="entry name" value="CDT1"/>
    <property type="match status" value="1"/>
</dbReference>
<dbReference type="GO" id="GO:0003677">
    <property type="term" value="F:DNA binding"/>
    <property type="evidence" value="ECO:0007669"/>
    <property type="project" value="InterPro"/>
</dbReference>
<dbReference type="GO" id="GO:0005634">
    <property type="term" value="C:nucleus"/>
    <property type="evidence" value="ECO:0007669"/>
    <property type="project" value="TreeGrafter"/>
</dbReference>
<evidence type="ECO:0000313" key="6">
    <source>
        <dbReference type="Proteomes" id="UP000801492"/>
    </source>
</evidence>
<dbReference type="Proteomes" id="UP000801492">
    <property type="component" value="Unassembled WGS sequence"/>
</dbReference>
<comment type="caution">
    <text evidence="5">The sequence shown here is derived from an EMBL/GenBank/DDBJ whole genome shotgun (WGS) entry which is preliminary data.</text>
</comment>
<dbReference type="EMBL" id="VTPC01008357">
    <property type="protein sequence ID" value="KAF2892924.1"/>
    <property type="molecule type" value="Genomic_DNA"/>
</dbReference>
<comment type="similarity">
    <text evidence="1">Belongs to the Cdt1 family.</text>
</comment>